<feature type="compositionally biased region" description="Basic residues" evidence="1">
    <location>
        <begin position="88"/>
        <end position="105"/>
    </location>
</feature>
<gene>
    <name evidence="2" type="ORF">AVDCRST_MAG22-2834</name>
</gene>
<protein>
    <submittedName>
        <fullName evidence="2">Uncharacterized protein</fullName>
    </submittedName>
</protein>
<sequence length="105" mass="11213">GYGGVPSPAGSAQAVDQERVRAGRGVVRREGVFGFPRFGRAAHVPRLLPALRGGLRLQRRAGRGRGPQAPAQEVQARGERGGPGPGGHHLRRPARGRRARAVYLR</sequence>
<feature type="non-terminal residue" evidence="2">
    <location>
        <position position="105"/>
    </location>
</feature>
<organism evidence="2">
    <name type="scientific">uncultured Rubrobacteraceae bacterium</name>
    <dbReference type="NCBI Taxonomy" id="349277"/>
    <lineage>
        <taxon>Bacteria</taxon>
        <taxon>Bacillati</taxon>
        <taxon>Actinomycetota</taxon>
        <taxon>Rubrobacteria</taxon>
        <taxon>Rubrobacterales</taxon>
        <taxon>Rubrobacteraceae</taxon>
        <taxon>environmental samples</taxon>
    </lineage>
</organism>
<feature type="region of interest" description="Disordered" evidence="1">
    <location>
        <begin position="58"/>
        <end position="105"/>
    </location>
</feature>
<feature type="region of interest" description="Disordered" evidence="1">
    <location>
        <begin position="1"/>
        <end position="21"/>
    </location>
</feature>
<accession>A0A6J4PXU6</accession>
<name>A0A6J4PXU6_9ACTN</name>
<dbReference type="EMBL" id="CADCUV010000130">
    <property type="protein sequence ID" value="CAA9424726.1"/>
    <property type="molecule type" value="Genomic_DNA"/>
</dbReference>
<feature type="non-terminal residue" evidence="2">
    <location>
        <position position="1"/>
    </location>
</feature>
<proteinExistence type="predicted"/>
<dbReference type="AlphaFoldDB" id="A0A6J4PXU6"/>
<reference evidence="2" key="1">
    <citation type="submission" date="2020-02" db="EMBL/GenBank/DDBJ databases">
        <authorList>
            <person name="Meier V. D."/>
        </authorList>
    </citation>
    <scope>NUCLEOTIDE SEQUENCE</scope>
    <source>
        <strain evidence="2">AVDCRST_MAG22</strain>
    </source>
</reference>
<evidence type="ECO:0000313" key="2">
    <source>
        <dbReference type="EMBL" id="CAA9424726.1"/>
    </source>
</evidence>
<evidence type="ECO:0000256" key="1">
    <source>
        <dbReference type="SAM" id="MobiDB-lite"/>
    </source>
</evidence>